<dbReference type="InterPro" id="IPR001261">
    <property type="entry name" value="ArgE/DapE_CS"/>
</dbReference>
<keyword evidence="9" id="KW-0862">Zinc</keyword>
<evidence type="ECO:0000259" key="12">
    <source>
        <dbReference type="Pfam" id="PF07687"/>
    </source>
</evidence>
<dbReference type="Pfam" id="PF01546">
    <property type="entry name" value="Peptidase_M20"/>
    <property type="match status" value="1"/>
</dbReference>
<dbReference type="NCBIfam" id="TIGR01910">
    <property type="entry name" value="DapE-ArgE"/>
    <property type="match status" value="1"/>
</dbReference>
<dbReference type="Gene3D" id="3.40.630.10">
    <property type="entry name" value="Zn peptidases"/>
    <property type="match status" value="1"/>
</dbReference>
<dbReference type="InterPro" id="IPR002933">
    <property type="entry name" value="Peptidase_M20"/>
</dbReference>
<dbReference type="SUPFAM" id="SSF53187">
    <property type="entry name" value="Zn-dependent exopeptidases"/>
    <property type="match status" value="1"/>
</dbReference>
<reference evidence="13 14" key="1">
    <citation type="submission" date="2021-06" db="EMBL/GenBank/DDBJ databases">
        <title>Description of novel taxa of the family Lachnospiraceae.</title>
        <authorList>
            <person name="Chaplin A.V."/>
            <person name="Sokolova S.R."/>
            <person name="Pikina A.P."/>
            <person name="Korzhanova M."/>
            <person name="Belova V."/>
            <person name="Korostin D."/>
            <person name="Efimov B.A."/>
        </authorList>
    </citation>
    <scope>NUCLEOTIDE SEQUENCE [LARGE SCALE GENOMIC DNA]</scope>
    <source>
        <strain evidence="13 14">ASD4241</strain>
    </source>
</reference>
<evidence type="ECO:0000256" key="7">
    <source>
        <dbReference type="ARBA" id="ARBA00022723"/>
    </source>
</evidence>
<name>A0ABS6K652_9FIRM</name>
<dbReference type="PROSITE" id="PS00758">
    <property type="entry name" value="ARGE_DAPE_CPG2_1"/>
    <property type="match status" value="1"/>
</dbReference>
<evidence type="ECO:0000313" key="14">
    <source>
        <dbReference type="Proteomes" id="UP001314681"/>
    </source>
</evidence>
<evidence type="ECO:0000313" key="13">
    <source>
        <dbReference type="EMBL" id="MBU9726021.1"/>
    </source>
</evidence>
<protein>
    <recommendedName>
        <fullName evidence="6">Probable succinyl-diaminopimelate desuccinylase</fullName>
        <ecNumber evidence="5">3.5.1.18</ecNumber>
    </recommendedName>
</protein>
<evidence type="ECO:0000256" key="11">
    <source>
        <dbReference type="ARBA" id="ARBA00051301"/>
    </source>
</evidence>
<dbReference type="EMBL" id="JAHQCX010000004">
    <property type="protein sequence ID" value="MBU9726021.1"/>
    <property type="molecule type" value="Genomic_DNA"/>
</dbReference>
<evidence type="ECO:0000256" key="4">
    <source>
        <dbReference type="ARBA" id="ARBA00006247"/>
    </source>
</evidence>
<dbReference type="RefSeq" id="WP_158350198.1">
    <property type="nucleotide sequence ID" value="NZ_JAHQCX010000004.1"/>
</dbReference>
<dbReference type="EC" id="3.5.1.18" evidence="5"/>
<comment type="catalytic activity">
    <reaction evidence="11">
        <text>N-succinyl-(2S,6S)-2,6-diaminopimelate + H2O = (2S,6S)-2,6-diaminopimelate + succinate</text>
        <dbReference type="Rhea" id="RHEA:22608"/>
        <dbReference type="ChEBI" id="CHEBI:15377"/>
        <dbReference type="ChEBI" id="CHEBI:30031"/>
        <dbReference type="ChEBI" id="CHEBI:57609"/>
        <dbReference type="ChEBI" id="CHEBI:58087"/>
        <dbReference type="EC" id="3.5.1.18"/>
    </reaction>
</comment>
<gene>
    <name evidence="13" type="ORF">KTH90_08335</name>
</gene>
<evidence type="ECO:0000256" key="1">
    <source>
        <dbReference type="ARBA" id="ARBA00001941"/>
    </source>
</evidence>
<evidence type="ECO:0000256" key="10">
    <source>
        <dbReference type="ARBA" id="ARBA00023285"/>
    </source>
</evidence>
<dbReference type="InterPro" id="IPR036264">
    <property type="entry name" value="Bact_exopeptidase_dim_dom"/>
</dbReference>
<keyword evidence="10" id="KW-0170">Cobalt</keyword>
<evidence type="ECO:0000256" key="2">
    <source>
        <dbReference type="ARBA" id="ARBA00001947"/>
    </source>
</evidence>
<keyword evidence="8" id="KW-0378">Hydrolase</keyword>
<keyword evidence="7" id="KW-0479">Metal-binding</keyword>
<accession>A0ABS6K652</accession>
<dbReference type="InterPro" id="IPR011650">
    <property type="entry name" value="Peptidase_M20_dimer"/>
</dbReference>
<dbReference type="InterPro" id="IPR050072">
    <property type="entry name" value="Peptidase_M20A"/>
</dbReference>
<dbReference type="Gene3D" id="3.30.70.360">
    <property type="match status" value="1"/>
</dbReference>
<evidence type="ECO:0000256" key="6">
    <source>
        <dbReference type="ARBA" id="ARBA00016853"/>
    </source>
</evidence>
<comment type="caution">
    <text evidence="13">The sequence shown here is derived from an EMBL/GenBank/DDBJ whole genome shotgun (WGS) entry which is preliminary data.</text>
</comment>
<sequence>MGKETLLTYIEERKENLIGLTQNMIRSRPVNPVYAADHGYNEAGCEKIILEQLQDLGMEIYSFDVDLNELEPYREKPGFITGYTDQIDFSSRPNIVAKLPGTDPDHAKSILLIGHCDVVAADDLEEWEYPPFDARIEEGVLHGRGVVDMLGGLAGMVMAVKAMVETGEKPRGDIWLASAVCEESGGTGCLAIADWLKKKGVQIDAGIMGEPTDLEISLLCRNIQWGDITIYGKTGHLEVSQPHWSEGGVVDAIEKARYIMDQIDNLNKEWALRPDKNHPLLKESCQVKVAMIEGGHHRSSFPATCKLSYNIQVLPQETNEDGLGVSTRREFEDFMKRISDADPWLAQNPPRVEWVCEADCSEVPADHPFVKVFRESARQIRPETILNGSGFHTDTGWLMRVPGIPVVNYGPGNPALAHRTNEECKVEDIVICCKGVAAVCFDWCNSDKTES</sequence>
<keyword evidence="14" id="KW-1185">Reference proteome</keyword>
<comment type="cofactor">
    <cofactor evidence="1">
        <name>Co(2+)</name>
        <dbReference type="ChEBI" id="CHEBI:48828"/>
    </cofactor>
</comment>
<dbReference type="PANTHER" id="PTHR43808">
    <property type="entry name" value="ACETYLORNITHINE DEACETYLASE"/>
    <property type="match status" value="1"/>
</dbReference>
<evidence type="ECO:0000256" key="5">
    <source>
        <dbReference type="ARBA" id="ARBA00011921"/>
    </source>
</evidence>
<dbReference type="SUPFAM" id="SSF55031">
    <property type="entry name" value="Bacterial exopeptidase dimerisation domain"/>
    <property type="match status" value="1"/>
</dbReference>
<comment type="cofactor">
    <cofactor evidence="2">
        <name>Zn(2+)</name>
        <dbReference type="ChEBI" id="CHEBI:29105"/>
    </cofactor>
</comment>
<comment type="similarity">
    <text evidence="4">Belongs to the peptidase M20A family.</text>
</comment>
<evidence type="ECO:0000256" key="8">
    <source>
        <dbReference type="ARBA" id="ARBA00022801"/>
    </source>
</evidence>
<dbReference type="Proteomes" id="UP001314681">
    <property type="component" value="Unassembled WGS sequence"/>
</dbReference>
<feature type="domain" description="Peptidase M20 dimerisation" evidence="12">
    <location>
        <begin position="221"/>
        <end position="321"/>
    </location>
</feature>
<dbReference type="Pfam" id="PF07687">
    <property type="entry name" value="M20_dimer"/>
    <property type="match status" value="1"/>
</dbReference>
<proteinExistence type="inferred from homology"/>
<evidence type="ECO:0000256" key="9">
    <source>
        <dbReference type="ARBA" id="ARBA00022833"/>
    </source>
</evidence>
<dbReference type="InterPro" id="IPR010182">
    <property type="entry name" value="ArgE/DapE"/>
</dbReference>
<organism evidence="13 14">
    <name type="scientific">Diplocloster modestus</name>
    <dbReference type="NCBI Taxonomy" id="2850322"/>
    <lineage>
        <taxon>Bacteria</taxon>
        <taxon>Bacillati</taxon>
        <taxon>Bacillota</taxon>
        <taxon>Clostridia</taxon>
        <taxon>Lachnospirales</taxon>
        <taxon>Lachnospiraceae</taxon>
        <taxon>Diplocloster</taxon>
    </lineage>
</organism>
<comment type="pathway">
    <text evidence="3">Amino-acid biosynthesis; L-lysine biosynthesis via DAP pathway; LL-2,6-diaminopimelate from (S)-tetrahydrodipicolinate (succinylase route): step 3/3.</text>
</comment>
<evidence type="ECO:0000256" key="3">
    <source>
        <dbReference type="ARBA" id="ARBA00005130"/>
    </source>
</evidence>